<reference evidence="1" key="1">
    <citation type="submission" date="2021-01" db="EMBL/GenBank/DDBJ databases">
        <authorList>
            <consortium name="Genoscope - CEA"/>
            <person name="William W."/>
        </authorList>
    </citation>
    <scope>NUCLEOTIDE SEQUENCE</scope>
</reference>
<gene>
    <name evidence="1" type="ORF">PPENT_87.1.T1760012</name>
</gene>
<dbReference type="EMBL" id="CAJJDO010000176">
    <property type="protein sequence ID" value="CAD8213255.1"/>
    <property type="molecule type" value="Genomic_DNA"/>
</dbReference>
<protein>
    <submittedName>
        <fullName evidence="1">Uncharacterized protein</fullName>
    </submittedName>
</protein>
<sequence>MKKNNSEYVLPQFIIEQKTKEFKLYKQPNTPQATKFYKSNFIIEMFNQNKISDNKLQFMLLMEKIKKYKIIN</sequence>
<accession>A0A8S1YGQ4</accession>
<proteinExistence type="predicted"/>
<organism evidence="1 2">
    <name type="scientific">Paramecium pentaurelia</name>
    <dbReference type="NCBI Taxonomy" id="43138"/>
    <lineage>
        <taxon>Eukaryota</taxon>
        <taxon>Sar</taxon>
        <taxon>Alveolata</taxon>
        <taxon>Ciliophora</taxon>
        <taxon>Intramacronucleata</taxon>
        <taxon>Oligohymenophorea</taxon>
        <taxon>Peniculida</taxon>
        <taxon>Parameciidae</taxon>
        <taxon>Paramecium</taxon>
    </lineage>
</organism>
<dbReference type="AlphaFoldDB" id="A0A8S1YGQ4"/>
<keyword evidence="2" id="KW-1185">Reference proteome</keyword>
<evidence type="ECO:0000313" key="2">
    <source>
        <dbReference type="Proteomes" id="UP000689195"/>
    </source>
</evidence>
<evidence type="ECO:0000313" key="1">
    <source>
        <dbReference type="EMBL" id="CAD8213255.1"/>
    </source>
</evidence>
<comment type="caution">
    <text evidence="1">The sequence shown here is derived from an EMBL/GenBank/DDBJ whole genome shotgun (WGS) entry which is preliminary data.</text>
</comment>
<dbReference type="Proteomes" id="UP000689195">
    <property type="component" value="Unassembled WGS sequence"/>
</dbReference>
<name>A0A8S1YGQ4_9CILI</name>